<keyword evidence="6" id="KW-1185">Reference proteome</keyword>
<dbReference type="AlphaFoldDB" id="A0A5S6QK08"/>
<dbReference type="PROSITE" id="PS50082">
    <property type="entry name" value="WD_REPEATS_2"/>
    <property type="match status" value="2"/>
</dbReference>
<organism evidence="6 7">
    <name type="scientific">Trichuris muris</name>
    <name type="common">Mouse whipworm</name>
    <dbReference type="NCBI Taxonomy" id="70415"/>
    <lineage>
        <taxon>Eukaryota</taxon>
        <taxon>Metazoa</taxon>
        <taxon>Ecdysozoa</taxon>
        <taxon>Nematoda</taxon>
        <taxon>Enoplea</taxon>
        <taxon>Dorylaimia</taxon>
        <taxon>Trichinellida</taxon>
        <taxon>Trichuridae</taxon>
        <taxon>Trichuris</taxon>
    </lineage>
</organism>
<feature type="repeat" description="WD" evidence="4">
    <location>
        <begin position="200"/>
        <end position="235"/>
    </location>
</feature>
<dbReference type="InterPro" id="IPR044285">
    <property type="entry name" value="PWP1"/>
</dbReference>
<evidence type="ECO:0000256" key="5">
    <source>
        <dbReference type="SAM" id="MobiDB-lite"/>
    </source>
</evidence>
<dbReference type="InterPro" id="IPR019775">
    <property type="entry name" value="WD40_repeat_CS"/>
</dbReference>
<keyword evidence="1" id="KW-0597">Phosphoprotein</keyword>
<dbReference type="GO" id="GO:0005634">
    <property type="term" value="C:nucleus"/>
    <property type="evidence" value="ECO:0007669"/>
    <property type="project" value="TreeGrafter"/>
</dbReference>
<reference evidence="6" key="1">
    <citation type="submission" date="2014-03" db="EMBL/GenBank/DDBJ databases">
        <title>The whipworm genome and dual-species transcriptomics of an intimate host-pathogen interaction.</title>
        <authorList>
            <person name="Foth B.J."/>
            <person name="Tsai I.J."/>
            <person name="Reid A.J."/>
            <person name="Bancroft A.J."/>
            <person name="Nichol S."/>
            <person name="Tracey A."/>
            <person name="Holroyd N."/>
            <person name="Cotton J.A."/>
            <person name="Stanley E.J."/>
            <person name="Zarowiecki M."/>
            <person name="Liu J.Z."/>
            <person name="Huckvale T."/>
            <person name="Cooper P.J."/>
            <person name="Grencis R.K."/>
            <person name="Berriman M."/>
        </authorList>
    </citation>
    <scope>NUCLEOTIDE SEQUENCE [LARGE SCALE GENOMIC DNA]</scope>
    <source>
        <strain evidence="6">Edinburgh</strain>
    </source>
</reference>
<evidence type="ECO:0000256" key="1">
    <source>
        <dbReference type="ARBA" id="ARBA00022553"/>
    </source>
</evidence>
<dbReference type="Pfam" id="PF00400">
    <property type="entry name" value="WD40"/>
    <property type="match status" value="2"/>
</dbReference>
<feature type="repeat" description="WD" evidence="4">
    <location>
        <begin position="243"/>
        <end position="276"/>
    </location>
</feature>
<dbReference type="SMART" id="SM00320">
    <property type="entry name" value="WD40"/>
    <property type="match status" value="3"/>
</dbReference>
<dbReference type="PANTHER" id="PTHR14091">
    <property type="entry name" value="PERIODIC TRYPTOPHAN PROTEIN 1"/>
    <property type="match status" value="1"/>
</dbReference>
<reference evidence="7" key="2">
    <citation type="submission" date="2019-12" db="UniProtKB">
        <authorList>
            <consortium name="WormBaseParasite"/>
        </authorList>
    </citation>
    <scope>IDENTIFICATION</scope>
</reference>
<dbReference type="InterPro" id="IPR001680">
    <property type="entry name" value="WD40_rpt"/>
</dbReference>
<evidence type="ECO:0000256" key="2">
    <source>
        <dbReference type="ARBA" id="ARBA00022574"/>
    </source>
</evidence>
<dbReference type="PANTHER" id="PTHR14091:SF0">
    <property type="entry name" value="PERIODIC TRYPTOPHAN PROTEIN 1 HOMOLOG"/>
    <property type="match status" value="1"/>
</dbReference>
<dbReference type="PRINTS" id="PR00320">
    <property type="entry name" value="GPROTEINBRPT"/>
</dbReference>
<dbReference type="InterPro" id="IPR036322">
    <property type="entry name" value="WD40_repeat_dom_sf"/>
</dbReference>
<evidence type="ECO:0000313" key="7">
    <source>
        <dbReference type="WBParaSite" id="TMUE_2000007222.1"/>
    </source>
</evidence>
<keyword evidence="3" id="KW-0677">Repeat</keyword>
<name>A0A5S6QK08_TRIMR</name>
<dbReference type="GO" id="GO:0006364">
    <property type="term" value="P:rRNA processing"/>
    <property type="evidence" value="ECO:0007669"/>
    <property type="project" value="InterPro"/>
</dbReference>
<dbReference type="InterPro" id="IPR020472">
    <property type="entry name" value="WD40_PAC1"/>
</dbReference>
<evidence type="ECO:0000313" key="8">
    <source>
        <dbReference type="WBParaSite" id="TMUE_2000007222.2"/>
    </source>
</evidence>
<evidence type="ECO:0000313" key="6">
    <source>
        <dbReference type="Proteomes" id="UP000046395"/>
    </source>
</evidence>
<keyword evidence="2 4" id="KW-0853">WD repeat</keyword>
<dbReference type="WBParaSite" id="TMUE_2000007222.1">
    <property type="protein sequence ID" value="TMUE_2000007222.1"/>
    <property type="gene ID" value="WBGene00288346"/>
</dbReference>
<dbReference type="Gene3D" id="2.130.10.10">
    <property type="entry name" value="YVTN repeat-like/Quinoprotein amine dehydrogenase"/>
    <property type="match status" value="2"/>
</dbReference>
<proteinExistence type="predicted"/>
<dbReference type="InterPro" id="IPR015943">
    <property type="entry name" value="WD40/YVTN_repeat-like_dom_sf"/>
</dbReference>
<feature type="region of interest" description="Disordered" evidence="5">
    <location>
        <begin position="40"/>
        <end position="59"/>
    </location>
</feature>
<dbReference type="PROSITE" id="PS50294">
    <property type="entry name" value="WD_REPEATS_REGION"/>
    <property type="match status" value="2"/>
</dbReference>
<dbReference type="WBParaSite" id="TMUE_2000007222.2">
    <property type="protein sequence ID" value="TMUE_2000007222.2"/>
    <property type="gene ID" value="WBGene00288346"/>
</dbReference>
<sequence>MRIVTATCWVGRGIASTTPQKIKISAKEMESALHLFDQQTSHATASGSQDNVDSTDPSQDLLNEFHDLASFTNNEGDLEIDGSDSEEDEDFAIKADDNLLLLGCVIDDDGILEVHVYNDEEGSFYPHHHYALEEAPLCIEHIAFEPRSRTSGNFCAVGTGASEIDVWNLDITNSICSTFVLGSAKSSRHKSTKQTKRKKLVCHTDSVLSLAWNKTIEHILASSSADKSIILWDLEIAKGSAVLNGHSAEVSSVKWHPKEASSLLSGGWDRTVKLWDGREERFEKQWTNFESQIDAVAWCLHRDTDFIASESNGRIHHVDVRTGVIHSTMAHKGGIAGLSINPLMDNCLLTCGTSGVARIWKLNSAGHFVSVFKRQLKTKQLFCCDFCPNVRWLAAFGGKGGTGEALWKISEHKNVLEAFETCSDDGSDNNGAT</sequence>
<protein>
    <submittedName>
        <fullName evidence="7 8">WD_REPEATS_REGION domain-containing protein</fullName>
    </submittedName>
</protein>
<dbReference type="STRING" id="70415.A0A5S6QK08"/>
<evidence type="ECO:0000256" key="4">
    <source>
        <dbReference type="PROSITE-ProRule" id="PRU00221"/>
    </source>
</evidence>
<accession>A0A5S6QK08</accession>
<evidence type="ECO:0000256" key="3">
    <source>
        <dbReference type="ARBA" id="ARBA00022737"/>
    </source>
</evidence>
<dbReference type="PROSITE" id="PS00678">
    <property type="entry name" value="WD_REPEATS_1"/>
    <property type="match status" value="1"/>
</dbReference>
<dbReference type="Proteomes" id="UP000046395">
    <property type="component" value="Unassembled WGS sequence"/>
</dbReference>
<dbReference type="SUPFAM" id="SSF50978">
    <property type="entry name" value="WD40 repeat-like"/>
    <property type="match status" value="1"/>
</dbReference>